<evidence type="ECO:0000313" key="1">
    <source>
        <dbReference type="EMBL" id="MBB5199864.1"/>
    </source>
</evidence>
<dbReference type="Proteomes" id="UP000571084">
    <property type="component" value="Unassembled WGS sequence"/>
</dbReference>
<sequence length="78" mass="8396">MGLLKNVLKTEEEEFLMGDASLTLGDLFRLLGDRGGNWADQFENAKSLRAAINGKISKPSASIYPSNRVAIFLPIAGG</sequence>
<dbReference type="RefSeq" id="WP_168056231.1">
    <property type="nucleotide sequence ID" value="NZ_JAAOZT010000009.1"/>
</dbReference>
<dbReference type="Pfam" id="PF02597">
    <property type="entry name" value="ThiS"/>
    <property type="match status" value="1"/>
</dbReference>
<dbReference type="SUPFAM" id="SSF54285">
    <property type="entry name" value="MoaD/ThiS"/>
    <property type="match status" value="1"/>
</dbReference>
<dbReference type="Gene3D" id="3.10.20.30">
    <property type="match status" value="1"/>
</dbReference>
<dbReference type="EMBL" id="JACHHQ010000003">
    <property type="protein sequence ID" value="MBB5199864.1"/>
    <property type="molecule type" value="Genomic_DNA"/>
</dbReference>
<proteinExistence type="predicted"/>
<organism evidence="1 2">
    <name type="scientific">Glaciimonas immobilis</name>
    <dbReference type="NCBI Taxonomy" id="728004"/>
    <lineage>
        <taxon>Bacteria</taxon>
        <taxon>Pseudomonadati</taxon>
        <taxon>Pseudomonadota</taxon>
        <taxon>Betaproteobacteria</taxon>
        <taxon>Burkholderiales</taxon>
        <taxon>Oxalobacteraceae</taxon>
        <taxon>Glaciimonas</taxon>
    </lineage>
</organism>
<accession>A0A840RT44</accession>
<gene>
    <name evidence="1" type="ORF">HNR39_001696</name>
</gene>
<evidence type="ECO:0000313" key="2">
    <source>
        <dbReference type="Proteomes" id="UP000571084"/>
    </source>
</evidence>
<dbReference type="InterPro" id="IPR016155">
    <property type="entry name" value="Mopterin_synth/thiamin_S_b"/>
</dbReference>
<name>A0A840RT44_9BURK</name>
<comment type="caution">
    <text evidence="1">The sequence shown here is derived from an EMBL/GenBank/DDBJ whole genome shotgun (WGS) entry which is preliminary data.</text>
</comment>
<keyword evidence="2" id="KW-1185">Reference proteome</keyword>
<protein>
    <submittedName>
        <fullName evidence="1">Molybdopterin converting factor small subunit</fullName>
    </submittedName>
</protein>
<reference evidence="1 2" key="1">
    <citation type="submission" date="2020-08" db="EMBL/GenBank/DDBJ databases">
        <title>Genomic Encyclopedia of Type Strains, Phase IV (KMG-IV): sequencing the most valuable type-strain genomes for metagenomic binning, comparative biology and taxonomic classification.</title>
        <authorList>
            <person name="Goeker M."/>
        </authorList>
    </citation>
    <scope>NUCLEOTIDE SEQUENCE [LARGE SCALE GENOMIC DNA]</scope>
    <source>
        <strain evidence="1 2">DSM 23240</strain>
    </source>
</reference>
<dbReference type="AlphaFoldDB" id="A0A840RT44"/>
<dbReference type="InterPro" id="IPR003749">
    <property type="entry name" value="ThiS/MoaD-like"/>
</dbReference>
<dbReference type="InterPro" id="IPR012675">
    <property type="entry name" value="Beta-grasp_dom_sf"/>
</dbReference>